<dbReference type="CDD" id="cd18186">
    <property type="entry name" value="BTB_POZ_ZBTB_KLHL-like"/>
    <property type="match status" value="1"/>
</dbReference>
<name>A0ABR1JIM9_9AGAR</name>
<feature type="compositionally biased region" description="Polar residues" evidence="1">
    <location>
        <begin position="147"/>
        <end position="156"/>
    </location>
</feature>
<proteinExistence type="predicted"/>
<feature type="region of interest" description="Disordered" evidence="1">
    <location>
        <begin position="558"/>
        <end position="599"/>
    </location>
</feature>
<feature type="compositionally biased region" description="Polar residues" evidence="1">
    <location>
        <begin position="221"/>
        <end position="234"/>
    </location>
</feature>
<evidence type="ECO:0000313" key="2">
    <source>
        <dbReference type="EMBL" id="KAK7462271.1"/>
    </source>
</evidence>
<feature type="compositionally biased region" description="Low complexity" evidence="1">
    <location>
        <begin position="133"/>
        <end position="146"/>
    </location>
</feature>
<dbReference type="Proteomes" id="UP001498398">
    <property type="component" value="Unassembled WGS sequence"/>
</dbReference>
<evidence type="ECO:0000313" key="3">
    <source>
        <dbReference type="Proteomes" id="UP001498398"/>
    </source>
</evidence>
<dbReference type="EMBL" id="JBANRG010000011">
    <property type="protein sequence ID" value="KAK7462271.1"/>
    <property type="molecule type" value="Genomic_DNA"/>
</dbReference>
<evidence type="ECO:0008006" key="4">
    <source>
        <dbReference type="Google" id="ProtNLM"/>
    </source>
</evidence>
<feature type="compositionally biased region" description="Basic residues" evidence="1">
    <location>
        <begin position="562"/>
        <end position="571"/>
    </location>
</feature>
<sequence>MVLVPDILDPTRKIRSLFHIFRRGSKLHSVNSHNSTTNVNANQPQLNSYPAASTPTPVHAHTHPTLSPIVTVFDPPYTSSEKAARVYCDSPLESDLSSFSFKRDVDSQAHPNPSPIEIRHPAMFRCVPSEVPSETTSTGTSITRTSKPASKSTTDLDIVTSTGSSMFGFPLYASVSQSQSQLLLSQPQSQSYSQSRSSRDIDSSRRPSSTTRTATTGSGSDNSARTIKAKQSQAVGGHVNEPQRLVEPQLVRDTEYYCDPSVPNDENCCVLRVEDTLFKVHKIVLCRDNSSFSKKLWFSHSNGSEGLNDSNPVTLLHENVDKFRDLLWVLHTLPPDFHLLPDHENFSGDTKILQNRRESLPLSRLLNVTEMAQKYRYPSFEIWSVQQIYRMVREKSFPHTISSASGANGESVQRTISTSSSITLISDDSLEPETQPRVSTEDGTSSITLDNTRDTHPDSNLEDNTIWERIIRIALRGSHTALLELICRKLLTKTLWFNYTPSQSLLCFLERNASKHKSINTLLGVAYYRLLIDLPQIERAECDHIRVPVTLPPFVEEADKKSSRRLRHSHATTHSSSTSTSQQSASSGHSRPSHDGRHHQIHLKQPFFSPAIDTEHRMKFLAAHTSLTRLWEELVHNPPQVPGLWQKSSKLRKRSKSTATMRSTSSMSNVSVFSLKKNSPHSDCADTWRKLWHIACLEAQEVRRRGPSSRLRTGLKPGLKDEKRVESTQNQSTADVLGLLKCAMLRLRRSTAREEGICLDCSLAGLERMDALRDEIIEDLVHMFRYTVV</sequence>
<protein>
    <recommendedName>
        <fullName evidence="4">BTB domain-containing protein</fullName>
    </recommendedName>
</protein>
<comment type="caution">
    <text evidence="2">The sequence shown here is derived from an EMBL/GenBank/DDBJ whole genome shotgun (WGS) entry which is preliminary data.</text>
</comment>
<accession>A0ABR1JIM9</accession>
<feature type="compositionally biased region" description="Polar residues" evidence="1">
    <location>
        <begin position="436"/>
        <end position="450"/>
    </location>
</feature>
<feature type="region of interest" description="Disordered" evidence="1">
    <location>
        <begin position="130"/>
        <end position="156"/>
    </location>
</feature>
<feature type="region of interest" description="Disordered" evidence="1">
    <location>
        <begin position="184"/>
        <end position="244"/>
    </location>
</feature>
<feature type="region of interest" description="Disordered" evidence="1">
    <location>
        <begin position="427"/>
        <end position="455"/>
    </location>
</feature>
<feature type="region of interest" description="Disordered" evidence="1">
    <location>
        <begin position="708"/>
        <end position="727"/>
    </location>
</feature>
<organism evidence="2 3">
    <name type="scientific">Marasmiellus scandens</name>
    <dbReference type="NCBI Taxonomy" id="2682957"/>
    <lineage>
        <taxon>Eukaryota</taxon>
        <taxon>Fungi</taxon>
        <taxon>Dikarya</taxon>
        <taxon>Basidiomycota</taxon>
        <taxon>Agaricomycotina</taxon>
        <taxon>Agaricomycetes</taxon>
        <taxon>Agaricomycetidae</taxon>
        <taxon>Agaricales</taxon>
        <taxon>Marasmiineae</taxon>
        <taxon>Omphalotaceae</taxon>
        <taxon>Marasmiellus</taxon>
    </lineage>
</organism>
<keyword evidence="3" id="KW-1185">Reference proteome</keyword>
<gene>
    <name evidence="2" type="ORF">VKT23_007872</name>
</gene>
<feature type="compositionally biased region" description="Low complexity" evidence="1">
    <location>
        <begin position="206"/>
        <end position="220"/>
    </location>
</feature>
<reference evidence="2 3" key="1">
    <citation type="submission" date="2024-01" db="EMBL/GenBank/DDBJ databases">
        <title>A draft genome for the cacao thread blight pathogen Marasmiellus scandens.</title>
        <authorList>
            <person name="Baruah I.K."/>
            <person name="Leung J."/>
            <person name="Bukari Y."/>
            <person name="Amoako-Attah I."/>
            <person name="Meinhardt L.W."/>
            <person name="Bailey B.A."/>
            <person name="Cohen S.P."/>
        </authorList>
    </citation>
    <scope>NUCLEOTIDE SEQUENCE [LARGE SCALE GENOMIC DNA]</scope>
    <source>
        <strain evidence="2 3">GH-19</strain>
    </source>
</reference>
<feature type="compositionally biased region" description="Low complexity" evidence="1">
    <location>
        <begin position="572"/>
        <end position="590"/>
    </location>
</feature>
<feature type="compositionally biased region" description="Low complexity" evidence="1">
    <location>
        <begin position="184"/>
        <end position="196"/>
    </location>
</feature>
<evidence type="ECO:0000256" key="1">
    <source>
        <dbReference type="SAM" id="MobiDB-lite"/>
    </source>
</evidence>